<feature type="transmembrane region" description="Helical" evidence="2">
    <location>
        <begin position="94"/>
        <end position="112"/>
    </location>
</feature>
<accession>A0A0R1N226</accession>
<dbReference type="PANTHER" id="PTHR36435">
    <property type="entry name" value="SLR1288 PROTEIN"/>
    <property type="match status" value="1"/>
</dbReference>
<feature type="transmembrane region" description="Helical" evidence="2">
    <location>
        <begin position="213"/>
        <end position="231"/>
    </location>
</feature>
<dbReference type="GO" id="GO:0080120">
    <property type="term" value="P:CAAX-box protein maturation"/>
    <property type="evidence" value="ECO:0007669"/>
    <property type="project" value="UniProtKB-ARBA"/>
</dbReference>
<dbReference type="STRING" id="1423792.FD09_GL002970"/>
<dbReference type="PATRIC" id="fig|1423792.3.peg.3053"/>
<comment type="caution">
    <text evidence="4">The sequence shown here is derived from an EMBL/GenBank/DDBJ whole genome shotgun (WGS) entry which is preliminary data.</text>
</comment>
<feature type="transmembrane region" description="Helical" evidence="2">
    <location>
        <begin position="189"/>
        <end position="206"/>
    </location>
</feature>
<reference evidence="4 5" key="1">
    <citation type="journal article" date="2015" name="Genome Announc.">
        <title>Expanding the biotechnology potential of lactobacilli through comparative genomics of 213 strains and associated genera.</title>
        <authorList>
            <person name="Sun Z."/>
            <person name="Harris H.M."/>
            <person name="McCann A."/>
            <person name="Guo C."/>
            <person name="Argimon S."/>
            <person name="Zhang W."/>
            <person name="Yang X."/>
            <person name="Jeffery I.B."/>
            <person name="Cooney J.C."/>
            <person name="Kagawa T.F."/>
            <person name="Liu W."/>
            <person name="Song Y."/>
            <person name="Salvetti E."/>
            <person name="Wrobel A."/>
            <person name="Rasinkangas P."/>
            <person name="Parkhill J."/>
            <person name="Rea M.C."/>
            <person name="O'Sullivan O."/>
            <person name="Ritari J."/>
            <person name="Douillard F.P."/>
            <person name="Paul Ross R."/>
            <person name="Yang R."/>
            <person name="Briner A.E."/>
            <person name="Felis G.E."/>
            <person name="de Vos W.M."/>
            <person name="Barrangou R."/>
            <person name="Klaenhammer T.R."/>
            <person name="Caufield P.W."/>
            <person name="Cui Y."/>
            <person name="Zhang H."/>
            <person name="O'Toole P.W."/>
        </authorList>
    </citation>
    <scope>NUCLEOTIDE SEQUENCE [LARGE SCALE GENOMIC DNA]</scope>
    <source>
        <strain evidence="4 5">DSM 12744</strain>
    </source>
</reference>
<keyword evidence="2" id="KW-1133">Transmembrane helix</keyword>
<dbReference type="InterPro" id="IPR003675">
    <property type="entry name" value="Rce1/LyrA-like_dom"/>
</dbReference>
<dbReference type="EMBL" id="AZEC01000008">
    <property type="protein sequence ID" value="KRL12388.1"/>
    <property type="molecule type" value="Genomic_DNA"/>
</dbReference>
<feature type="transmembrane region" description="Helical" evidence="2">
    <location>
        <begin position="55"/>
        <end position="73"/>
    </location>
</feature>
<organism evidence="4 5">
    <name type="scientific">Schleiferilactobacillus perolens DSM 12744</name>
    <dbReference type="NCBI Taxonomy" id="1423792"/>
    <lineage>
        <taxon>Bacteria</taxon>
        <taxon>Bacillati</taxon>
        <taxon>Bacillota</taxon>
        <taxon>Bacilli</taxon>
        <taxon>Lactobacillales</taxon>
        <taxon>Lactobacillaceae</taxon>
        <taxon>Schleiferilactobacillus</taxon>
    </lineage>
</organism>
<proteinExistence type="inferred from homology"/>
<feature type="transmembrane region" description="Helical" evidence="2">
    <location>
        <begin position="132"/>
        <end position="154"/>
    </location>
</feature>
<dbReference type="Proteomes" id="UP000051330">
    <property type="component" value="Unassembled WGS sequence"/>
</dbReference>
<feature type="transmembrane region" description="Helical" evidence="2">
    <location>
        <begin position="166"/>
        <end position="183"/>
    </location>
</feature>
<keyword evidence="2" id="KW-0472">Membrane</keyword>
<evidence type="ECO:0000259" key="3">
    <source>
        <dbReference type="Pfam" id="PF02517"/>
    </source>
</evidence>
<evidence type="ECO:0000256" key="2">
    <source>
        <dbReference type="SAM" id="Phobius"/>
    </source>
</evidence>
<dbReference type="InterPro" id="IPR052710">
    <property type="entry name" value="CAAX_protease"/>
</dbReference>
<protein>
    <recommendedName>
        <fullName evidence="3">CAAX prenyl protease 2/Lysostaphin resistance protein A-like domain-containing protein</fullName>
    </recommendedName>
</protein>
<evidence type="ECO:0000256" key="1">
    <source>
        <dbReference type="ARBA" id="ARBA00009067"/>
    </source>
</evidence>
<evidence type="ECO:0000313" key="5">
    <source>
        <dbReference type="Proteomes" id="UP000051330"/>
    </source>
</evidence>
<feature type="domain" description="CAAX prenyl protease 2/Lysostaphin resistance protein A-like" evidence="3">
    <location>
        <begin position="134"/>
        <end position="226"/>
    </location>
</feature>
<keyword evidence="5" id="KW-1185">Reference proteome</keyword>
<name>A0A0R1N226_9LACO</name>
<dbReference type="Pfam" id="PF02517">
    <property type="entry name" value="Rce1-like"/>
    <property type="match status" value="1"/>
</dbReference>
<feature type="transmembrane region" description="Helical" evidence="2">
    <location>
        <begin position="20"/>
        <end position="35"/>
    </location>
</feature>
<gene>
    <name evidence="4" type="ORF">FD09_GL002970</name>
</gene>
<keyword evidence="2" id="KW-0812">Transmembrane</keyword>
<evidence type="ECO:0000313" key="4">
    <source>
        <dbReference type="EMBL" id="KRL12388.1"/>
    </source>
</evidence>
<dbReference type="RefSeq" id="WP_057820766.1">
    <property type="nucleotide sequence ID" value="NZ_AZEC01000008.1"/>
</dbReference>
<dbReference type="OrthoDB" id="8607342at2"/>
<dbReference type="PANTHER" id="PTHR36435:SF1">
    <property type="entry name" value="CAAX AMINO TERMINAL PROTEASE FAMILY PROTEIN"/>
    <property type="match status" value="1"/>
</dbReference>
<dbReference type="GO" id="GO:0004175">
    <property type="term" value="F:endopeptidase activity"/>
    <property type="evidence" value="ECO:0007669"/>
    <property type="project" value="UniProtKB-ARBA"/>
</dbReference>
<dbReference type="AlphaFoldDB" id="A0A0R1N226"/>
<comment type="similarity">
    <text evidence="1">Belongs to the UPF0177 family.</text>
</comment>
<sequence length="232" mass="27131">MQQPETPSLIYRFGESVKRIFFFSVFFLVMGWYQAPAQLPELGLTPAWMHEHDFWLALAEVPIAAVIVTLFLHQYVHQLREYNPKRFGRHRLSWQRVAVFLGGTILLLALVYSGSEPPLNGYRSTLHQQLQLIPWTTIVGQILCAPLIEELLYRGIFMNYFWNRENALYQIMTVLSAALIFGLLHDFSWSLALVFWTGIGFIHAGVYEYTRDLRYTVVMHLIVNIVVLWYLF</sequence>